<evidence type="ECO:0000313" key="1">
    <source>
        <dbReference type="EMBL" id="MBR0656114.1"/>
    </source>
</evidence>
<comment type="caution">
    <text evidence="1">The sequence shown here is derived from an EMBL/GenBank/DDBJ whole genome shotgun (WGS) entry which is preliminary data.</text>
</comment>
<evidence type="ECO:0000313" key="2">
    <source>
        <dbReference type="Proteomes" id="UP001196068"/>
    </source>
</evidence>
<dbReference type="InterPro" id="IPR010239">
    <property type="entry name" value="CHP02001"/>
</dbReference>
<name>A0AAF1KN14_9PROT</name>
<dbReference type="AlphaFoldDB" id="A0AAF1KN14"/>
<dbReference type="Pfam" id="PF09694">
    <property type="entry name" value="Gcw_chp"/>
    <property type="match status" value="1"/>
</dbReference>
<proteinExistence type="predicted"/>
<gene>
    <name evidence="1" type="ORF">GXW79_13610</name>
</gene>
<organism evidence="1 2">
    <name type="scientific">Plastoroseomonas arctica</name>
    <dbReference type="NCBI Taxonomy" id="1509237"/>
    <lineage>
        <taxon>Bacteria</taxon>
        <taxon>Pseudomonadati</taxon>
        <taxon>Pseudomonadota</taxon>
        <taxon>Alphaproteobacteria</taxon>
        <taxon>Acetobacterales</taxon>
        <taxon>Acetobacteraceae</taxon>
        <taxon>Plastoroseomonas</taxon>
    </lineage>
</organism>
<dbReference type="RefSeq" id="WP_211874960.1">
    <property type="nucleotide sequence ID" value="NZ_JAAEDH010000015.1"/>
</dbReference>
<sequence>MTLAAPIALRLRRRLTRLRLTTLAAAIVAGLGFGVAAPARAQVDLGAGLSLTGTVAGTTDYLFRGISQTRNRPTVQGTLELSHESGVYIGAFLSGVAFQGGYDARQELDLTAGYRFEIGPVKFDTYVIGYTYPGYTAQPGFQELAYLEVGARGTIELGDFTLTAAANYSPNYFGRSGSGVYIEGGVDYKVPVLELVLSGRLGYQFIERPARFGITPDSYLYYGVSVSREIAYGITASVGYYGTDLSERECGGLKICNSRFLASLTLKF</sequence>
<reference evidence="1" key="2">
    <citation type="journal article" date="2021" name="Syst. Appl. Microbiol.">
        <title>Roseomonas hellenica sp. nov., isolated from roots of wild-growing Alkanna tinctoria.</title>
        <authorList>
            <person name="Rat A."/>
            <person name="Naranjo H.D."/>
            <person name="Lebbe L."/>
            <person name="Cnockaert M."/>
            <person name="Krigas N."/>
            <person name="Grigoriadou K."/>
            <person name="Maloupa E."/>
            <person name="Willems A."/>
        </authorList>
    </citation>
    <scope>NUCLEOTIDE SEQUENCE</scope>
    <source>
        <strain evidence="1">LMG 28251</strain>
    </source>
</reference>
<protein>
    <submittedName>
        <fullName evidence="1">Uncharacterized protein</fullName>
    </submittedName>
</protein>
<dbReference type="Proteomes" id="UP001196068">
    <property type="component" value="Unassembled WGS sequence"/>
</dbReference>
<dbReference type="NCBIfam" id="TIGR02001">
    <property type="entry name" value="gcw_chp"/>
    <property type="match status" value="1"/>
</dbReference>
<keyword evidence="2" id="KW-1185">Reference proteome</keyword>
<dbReference type="EMBL" id="JAAEDH010000015">
    <property type="protein sequence ID" value="MBR0656114.1"/>
    <property type="molecule type" value="Genomic_DNA"/>
</dbReference>
<reference evidence="1" key="1">
    <citation type="submission" date="2020-01" db="EMBL/GenBank/DDBJ databases">
        <authorList>
            <person name="Rat A."/>
        </authorList>
    </citation>
    <scope>NUCLEOTIDE SEQUENCE</scope>
    <source>
        <strain evidence="1">LMG 28251</strain>
    </source>
</reference>
<accession>A0AAF1KN14</accession>